<evidence type="ECO:0000313" key="2">
    <source>
        <dbReference type="EMBL" id="MYM40161.1"/>
    </source>
</evidence>
<name>A0ABW9VKL3_9BURK</name>
<protein>
    <submittedName>
        <fullName evidence="2">Uncharacterized protein</fullName>
    </submittedName>
</protein>
<dbReference type="Proteomes" id="UP000478090">
    <property type="component" value="Unassembled WGS sequence"/>
</dbReference>
<dbReference type="EMBL" id="WWCM01000007">
    <property type="protein sequence ID" value="MYM40161.1"/>
    <property type="molecule type" value="Genomic_DNA"/>
</dbReference>
<gene>
    <name evidence="2" type="ORF">GTP27_12585</name>
</gene>
<evidence type="ECO:0000313" key="3">
    <source>
        <dbReference type="Proteomes" id="UP000478090"/>
    </source>
</evidence>
<reference evidence="2 3" key="1">
    <citation type="submission" date="2019-12" db="EMBL/GenBank/DDBJ databases">
        <title>Novel species isolated from a subtropical stream in China.</title>
        <authorList>
            <person name="Lu H."/>
        </authorList>
    </citation>
    <scope>NUCLEOTIDE SEQUENCE [LARGE SCALE GENOMIC DNA]</scope>
    <source>
        <strain evidence="2 3">CY13W</strain>
    </source>
</reference>
<accession>A0ABW9VKL3</accession>
<evidence type="ECO:0000256" key="1">
    <source>
        <dbReference type="SAM" id="Phobius"/>
    </source>
</evidence>
<keyword evidence="1" id="KW-0812">Transmembrane</keyword>
<keyword evidence="1" id="KW-1133">Transmembrane helix</keyword>
<dbReference type="RefSeq" id="WP_161039510.1">
    <property type="nucleotide sequence ID" value="NZ_WWCM01000007.1"/>
</dbReference>
<proteinExistence type="predicted"/>
<feature type="transmembrane region" description="Helical" evidence="1">
    <location>
        <begin position="67"/>
        <end position="84"/>
    </location>
</feature>
<keyword evidence="3" id="KW-1185">Reference proteome</keyword>
<keyword evidence="1" id="KW-0472">Membrane</keyword>
<sequence>MSSGVVTGVGLGTGGIGVGLGTTSGISKTSLAAKFSEPDKPTIAPTVVLGLAALGTSPWLQAHGPDVGFRYACMGVWVIFLFILRKDWKDWKAYREYHKIWEPLYSKGFHCNKCGFAFVPK</sequence>
<organism evidence="2 3">
    <name type="scientific">Duganella qianjiadongensis</name>
    <dbReference type="NCBI Taxonomy" id="2692176"/>
    <lineage>
        <taxon>Bacteria</taxon>
        <taxon>Pseudomonadati</taxon>
        <taxon>Pseudomonadota</taxon>
        <taxon>Betaproteobacteria</taxon>
        <taxon>Burkholderiales</taxon>
        <taxon>Oxalobacteraceae</taxon>
        <taxon>Telluria group</taxon>
        <taxon>Duganella</taxon>
    </lineage>
</organism>
<comment type="caution">
    <text evidence="2">The sequence shown here is derived from an EMBL/GenBank/DDBJ whole genome shotgun (WGS) entry which is preliminary data.</text>
</comment>